<evidence type="ECO:0000256" key="3">
    <source>
        <dbReference type="ARBA" id="ARBA00021242"/>
    </source>
</evidence>
<dbReference type="Pfam" id="PF05631">
    <property type="entry name" value="MFS_5"/>
    <property type="match status" value="1"/>
</dbReference>
<dbReference type="InterPro" id="IPR008509">
    <property type="entry name" value="MOT2/MFSD5"/>
</dbReference>
<dbReference type="Pfam" id="PF12898">
    <property type="entry name" value="Stc1"/>
    <property type="match status" value="1"/>
</dbReference>
<dbReference type="Proteomes" id="UP000729357">
    <property type="component" value="Unassembled WGS sequence"/>
</dbReference>
<name>A0A9P8FS66_AURME</name>
<dbReference type="GO" id="GO:0015098">
    <property type="term" value="F:molybdate ion transmembrane transporter activity"/>
    <property type="evidence" value="ECO:0007669"/>
    <property type="project" value="InterPro"/>
</dbReference>
<evidence type="ECO:0000256" key="9">
    <source>
        <dbReference type="ARBA" id="ARBA00023136"/>
    </source>
</evidence>
<dbReference type="PANTHER" id="PTHR23516">
    <property type="entry name" value="SAM (S-ADENOSYL METHIONINE) TRANSPORTER"/>
    <property type="match status" value="1"/>
</dbReference>
<dbReference type="GO" id="GO:0005886">
    <property type="term" value="C:plasma membrane"/>
    <property type="evidence" value="ECO:0007669"/>
    <property type="project" value="UniProtKB-SubCell"/>
</dbReference>
<evidence type="ECO:0000256" key="7">
    <source>
        <dbReference type="ARBA" id="ARBA00022989"/>
    </source>
</evidence>
<comment type="caution">
    <text evidence="15">The sequence shown here is derived from an EMBL/GenBank/DDBJ whole genome shotgun (WGS) entry which is preliminary data.</text>
</comment>
<feature type="domain" description="Stc1" evidence="14">
    <location>
        <begin position="297"/>
        <end position="335"/>
    </location>
</feature>
<sequence length="471" mass="51181">MLSDDLLILFAGRACGGISTTLLYSVFETWMIAEYHDQALDAYGLSLGSMFGKMTTLSSVVAIVSGAVGDLLVNSLNSKTSPFMASVVCLVLAFIFISKRWNENYGDNASSKDKNGESIDLSSILFDPKIISVGLASCFFEGSMYMFVFFWSAALSTVHAAVGFTDPLPFGVVFSSYMCSMLVGSIVFTLVPPSHDKAHYILKIVLTSASICFLSSILLKSEALVFWAFCLFEVCVGAYFPSMASLKGKWIQDGSRGRIYGILRLPLNLFVITAHSLAEEDTTPPQRNNVHNPVMPQPNQKVELECAGCGKVRGIYEFSASQRRKGDDATCLKCIPEIQNVKPGHLKHDVDNSDAEYLAHTTEHGSSTRGSSGTETGGVRLPSSFINKAATVAGTNTGTGTRTTSTTSTAAPSSSRFSSATSTNERPAHFELRNTGWMHVRKDFREEIVPKLADDDVETFKDGSDDEDFDM</sequence>
<evidence type="ECO:0000256" key="2">
    <source>
        <dbReference type="ARBA" id="ARBA00004651"/>
    </source>
</evidence>
<comment type="function">
    <text evidence="1">Mediates high-affinity intracellular uptake of the rare oligo-element molybdenum.</text>
</comment>
<evidence type="ECO:0000259" key="14">
    <source>
        <dbReference type="Pfam" id="PF12898"/>
    </source>
</evidence>
<feature type="transmembrane region" description="Helical" evidence="13">
    <location>
        <begin position="144"/>
        <end position="162"/>
    </location>
</feature>
<dbReference type="Gene3D" id="1.20.1250.20">
    <property type="entry name" value="MFS general substrate transporter like domains"/>
    <property type="match status" value="1"/>
</dbReference>
<keyword evidence="5" id="KW-1003">Cell membrane</keyword>
<keyword evidence="7 13" id="KW-1133">Transmembrane helix</keyword>
<gene>
    <name evidence="15" type="ORF">KCU98_g7006</name>
</gene>
<reference evidence="15" key="2">
    <citation type="submission" date="2021-08" db="EMBL/GenBank/DDBJ databases">
        <authorList>
            <person name="Gostincar C."/>
            <person name="Sun X."/>
            <person name="Song Z."/>
            <person name="Gunde-Cimerman N."/>
        </authorList>
    </citation>
    <scope>NUCLEOTIDE SEQUENCE</scope>
    <source>
        <strain evidence="15">EXF-9298</strain>
    </source>
</reference>
<feature type="transmembrane region" description="Helical" evidence="13">
    <location>
        <begin position="80"/>
        <end position="97"/>
    </location>
</feature>
<dbReference type="GO" id="GO:0006811">
    <property type="term" value="P:monoatomic ion transport"/>
    <property type="evidence" value="ECO:0007669"/>
    <property type="project" value="UniProtKB-KW"/>
</dbReference>
<feature type="region of interest" description="Disordered" evidence="12">
    <location>
        <begin position="394"/>
        <end position="425"/>
    </location>
</feature>
<comment type="subcellular location">
    <subcellularLocation>
        <location evidence="2">Cell membrane</location>
        <topology evidence="2">Multi-pass membrane protein</topology>
    </subcellularLocation>
</comment>
<keyword evidence="16" id="KW-1185">Reference proteome</keyword>
<evidence type="ECO:0000256" key="5">
    <source>
        <dbReference type="ARBA" id="ARBA00022475"/>
    </source>
</evidence>
<evidence type="ECO:0000256" key="13">
    <source>
        <dbReference type="SAM" id="Phobius"/>
    </source>
</evidence>
<keyword evidence="9 13" id="KW-0472">Membrane</keyword>
<evidence type="ECO:0000256" key="10">
    <source>
        <dbReference type="ARBA" id="ARBA00030646"/>
    </source>
</evidence>
<feature type="transmembrane region" description="Helical" evidence="13">
    <location>
        <begin position="200"/>
        <end position="219"/>
    </location>
</feature>
<feature type="region of interest" description="Disordered" evidence="12">
    <location>
        <begin position="360"/>
        <end position="381"/>
    </location>
</feature>
<feature type="transmembrane region" description="Helical" evidence="13">
    <location>
        <begin position="168"/>
        <end position="188"/>
    </location>
</feature>
<keyword evidence="4" id="KW-0813">Transport</keyword>
<accession>A0A9P8FS66</accession>
<dbReference type="AlphaFoldDB" id="A0A9P8FS66"/>
<dbReference type="InterPro" id="IPR024630">
    <property type="entry name" value="Stc1"/>
</dbReference>
<evidence type="ECO:0000313" key="15">
    <source>
        <dbReference type="EMBL" id="KAG9982104.1"/>
    </source>
</evidence>
<organism evidence="15 16">
    <name type="scientific">Aureobasidium melanogenum</name>
    <name type="common">Aureobasidium pullulans var. melanogenum</name>
    <dbReference type="NCBI Taxonomy" id="46634"/>
    <lineage>
        <taxon>Eukaryota</taxon>
        <taxon>Fungi</taxon>
        <taxon>Dikarya</taxon>
        <taxon>Ascomycota</taxon>
        <taxon>Pezizomycotina</taxon>
        <taxon>Dothideomycetes</taxon>
        <taxon>Dothideomycetidae</taxon>
        <taxon>Dothideales</taxon>
        <taxon>Saccotheciaceae</taxon>
        <taxon>Aureobasidium</taxon>
    </lineage>
</organism>
<dbReference type="SUPFAM" id="SSF103473">
    <property type="entry name" value="MFS general substrate transporter"/>
    <property type="match status" value="1"/>
</dbReference>
<feature type="transmembrane region" description="Helical" evidence="13">
    <location>
        <begin position="47"/>
        <end position="68"/>
    </location>
</feature>
<evidence type="ECO:0000256" key="4">
    <source>
        <dbReference type="ARBA" id="ARBA00022448"/>
    </source>
</evidence>
<feature type="compositionally biased region" description="Low complexity" evidence="12">
    <location>
        <begin position="364"/>
        <end position="378"/>
    </location>
</feature>
<feature type="transmembrane region" description="Helical" evidence="13">
    <location>
        <begin position="6"/>
        <end position="27"/>
    </location>
</feature>
<evidence type="ECO:0000256" key="1">
    <source>
        <dbReference type="ARBA" id="ARBA00003019"/>
    </source>
</evidence>
<keyword evidence="8" id="KW-0406">Ion transport</keyword>
<feature type="transmembrane region" description="Helical" evidence="13">
    <location>
        <begin position="225"/>
        <end position="246"/>
    </location>
</feature>
<reference evidence="15" key="1">
    <citation type="journal article" date="2021" name="J Fungi (Basel)">
        <title>Virulence traits and population genomics of the black yeast Aureobasidium melanogenum.</title>
        <authorList>
            <person name="Cernosa A."/>
            <person name="Sun X."/>
            <person name="Gostincar C."/>
            <person name="Fang C."/>
            <person name="Gunde-Cimerman N."/>
            <person name="Song Z."/>
        </authorList>
    </citation>
    <scope>NUCLEOTIDE SEQUENCE</scope>
    <source>
        <strain evidence="15">EXF-9298</strain>
    </source>
</reference>
<evidence type="ECO:0000256" key="8">
    <source>
        <dbReference type="ARBA" id="ARBA00023065"/>
    </source>
</evidence>
<feature type="compositionally biased region" description="Low complexity" evidence="12">
    <location>
        <begin position="394"/>
        <end position="423"/>
    </location>
</feature>
<proteinExistence type="predicted"/>
<evidence type="ECO:0000256" key="12">
    <source>
        <dbReference type="SAM" id="MobiDB-lite"/>
    </source>
</evidence>
<evidence type="ECO:0000256" key="6">
    <source>
        <dbReference type="ARBA" id="ARBA00022692"/>
    </source>
</evidence>
<feature type="non-terminal residue" evidence="15">
    <location>
        <position position="1"/>
    </location>
</feature>
<dbReference type="InterPro" id="IPR036259">
    <property type="entry name" value="MFS_trans_sf"/>
</dbReference>
<evidence type="ECO:0000313" key="16">
    <source>
        <dbReference type="Proteomes" id="UP000729357"/>
    </source>
</evidence>
<evidence type="ECO:0000256" key="11">
    <source>
        <dbReference type="ARBA" id="ARBA00032555"/>
    </source>
</evidence>
<keyword evidence="6 13" id="KW-0812">Transmembrane</keyword>
<protein>
    <recommendedName>
        <fullName evidence="3">Molybdate-anion transporter</fullName>
    </recommendedName>
    <alternativeName>
        <fullName evidence="10">Major facilitator superfamily domain-containing protein 5</fullName>
    </alternativeName>
    <alternativeName>
        <fullName evidence="11">Molybdate transporter 2 homolog</fullName>
    </alternativeName>
</protein>
<dbReference type="EMBL" id="JAHFXS010000759">
    <property type="protein sequence ID" value="KAG9982104.1"/>
    <property type="molecule type" value="Genomic_DNA"/>
</dbReference>
<dbReference type="PANTHER" id="PTHR23516:SF1">
    <property type="entry name" value="MOLYBDATE-ANION TRANSPORTER"/>
    <property type="match status" value="1"/>
</dbReference>